<protein>
    <submittedName>
        <fullName evidence="2">Uncharacterized protein</fullName>
    </submittedName>
</protein>
<comment type="caution">
    <text evidence="2">The sequence shown here is derived from an EMBL/GenBank/DDBJ whole genome shotgun (WGS) entry which is preliminary data.</text>
</comment>
<reference evidence="2 3" key="1">
    <citation type="submission" date="2017-03" db="EMBL/GenBank/DDBJ databases">
        <authorList>
            <person name="Safronova V.I."/>
            <person name="Sazanova A.L."/>
            <person name="Chirak E.R."/>
        </authorList>
    </citation>
    <scope>NUCLEOTIDE SEQUENCE [LARGE SCALE GENOMIC DNA]</scope>
    <source>
        <strain evidence="2 3">Opo-243</strain>
    </source>
</reference>
<name>A0A4Q1ULI4_9BRAD</name>
<evidence type="ECO:0000313" key="2">
    <source>
        <dbReference type="EMBL" id="RXT34670.1"/>
    </source>
</evidence>
<dbReference type="Proteomes" id="UP000290819">
    <property type="component" value="Unassembled WGS sequence"/>
</dbReference>
<accession>A0A4Q1ULI4</accession>
<keyword evidence="1" id="KW-1133">Transmembrane helix</keyword>
<organism evidence="2 3">
    <name type="scientific">Bradyrhizobium betae</name>
    <dbReference type="NCBI Taxonomy" id="244734"/>
    <lineage>
        <taxon>Bacteria</taxon>
        <taxon>Pseudomonadati</taxon>
        <taxon>Pseudomonadota</taxon>
        <taxon>Alphaproteobacteria</taxon>
        <taxon>Hyphomicrobiales</taxon>
        <taxon>Nitrobacteraceae</taxon>
        <taxon>Bradyrhizobium</taxon>
    </lineage>
</organism>
<keyword evidence="1" id="KW-0812">Transmembrane</keyword>
<feature type="transmembrane region" description="Helical" evidence="1">
    <location>
        <begin position="18"/>
        <end position="36"/>
    </location>
</feature>
<evidence type="ECO:0000256" key="1">
    <source>
        <dbReference type="SAM" id="Phobius"/>
    </source>
</evidence>
<dbReference type="EMBL" id="MZXW01000054">
    <property type="protein sequence ID" value="RXT34670.1"/>
    <property type="molecule type" value="Genomic_DNA"/>
</dbReference>
<dbReference type="OrthoDB" id="8242320at2"/>
<feature type="transmembrane region" description="Helical" evidence="1">
    <location>
        <begin position="48"/>
        <end position="70"/>
    </location>
</feature>
<gene>
    <name evidence="2" type="ORF">B5V03_38775</name>
</gene>
<sequence>MKPEATNAWKQGQFAVTWFKRYLVGGLVAVLVLAGLDSYKHPGEGMRYGAILLVSAGWPVVAAMVVGSTIGDVVHDINHGKAG</sequence>
<dbReference type="RefSeq" id="WP_129275739.1">
    <property type="nucleotide sequence ID" value="NZ_MZXW01000054.1"/>
</dbReference>
<keyword evidence="3" id="KW-1185">Reference proteome</keyword>
<keyword evidence="1" id="KW-0472">Membrane</keyword>
<proteinExistence type="predicted"/>
<evidence type="ECO:0000313" key="3">
    <source>
        <dbReference type="Proteomes" id="UP000290819"/>
    </source>
</evidence>
<dbReference type="AlphaFoldDB" id="A0A4Q1ULI4"/>